<name>A0A3M8BBV9_9BACL</name>
<dbReference type="Proteomes" id="UP000276178">
    <property type="component" value="Unassembled WGS sequence"/>
</dbReference>
<gene>
    <name evidence="2" type="ORF">EB820_03045</name>
</gene>
<evidence type="ECO:0000256" key="1">
    <source>
        <dbReference type="SAM" id="MobiDB-lite"/>
    </source>
</evidence>
<dbReference type="AlphaFoldDB" id="A0A3M8BBV9"/>
<feature type="region of interest" description="Disordered" evidence="1">
    <location>
        <begin position="80"/>
        <end position="100"/>
    </location>
</feature>
<dbReference type="EMBL" id="RHHN01000009">
    <property type="protein sequence ID" value="RNB60517.1"/>
    <property type="molecule type" value="Genomic_DNA"/>
</dbReference>
<protein>
    <submittedName>
        <fullName evidence="2">Uncharacterized protein</fullName>
    </submittedName>
</protein>
<sequence>MKYSARLRLDAAKALTSIKNAQSVPKSEKQDINNRLCQTYNETRNQQLQIRPNPEALGNGGPNLLGLIPRFRGRDERLFRHPTRQLTSSAKAREVKRPPV</sequence>
<reference evidence="2 3" key="1">
    <citation type="submission" date="2018-10" db="EMBL/GenBank/DDBJ databases">
        <title>Phylogenomics of Brevibacillus.</title>
        <authorList>
            <person name="Dunlap C."/>
        </authorList>
    </citation>
    <scope>NUCLEOTIDE SEQUENCE [LARGE SCALE GENOMIC DNA]</scope>
    <source>
        <strain evidence="2 3">NRRL NRS 1219</strain>
    </source>
</reference>
<comment type="caution">
    <text evidence="2">The sequence shown here is derived from an EMBL/GenBank/DDBJ whole genome shotgun (WGS) entry which is preliminary data.</text>
</comment>
<evidence type="ECO:0000313" key="3">
    <source>
        <dbReference type="Proteomes" id="UP000276178"/>
    </source>
</evidence>
<organism evidence="2 3">
    <name type="scientific">Brevibacillus agri</name>
    <dbReference type="NCBI Taxonomy" id="51101"/>
    <lineage>
        <taxon>Bacteria</taxon>
        <taxon>Bacillati</taxon>
        <taxon>Bacillota</taxon>
        <taxon>Bacilli</taxon>
        <taxon>Bacillales</taxon>
        <taxon>Paenibacillaceae</taxon>
        <taxon>Brevibacillus</taxon>
    </lineage>
</organism>
<feature type="compositionally biased region" description="Basic and acidic residues" evidence="1">
    <location>
        <begin position="91"/>
        <end position="100"/>
    </location>
</feature>
<accession>A0A3M8BBV9</accession>
<evidence type="ECO:0000313" key="2">
    <source>
        <dbReference type="EMBL" id="RNB60517.1"/>
    </source>
</evidence>
<proteinExistence type="predicted"/>